<dbReference type="AlphaFoldDB" id="A0A7R9INE4"/>
<evidence type="ECO:0000313" key="3">
    <source>
        <dbReference type="EMBL" id="CAD7461468.1"/>
    </source>
</evidence>
<feature type="region of interest" description="Disordered" evidence="1">
    <location>
        <begin position="100"/>
        <end position="124"/>
    </location>
</feature>
<dbReference type="PANTHER" id="PTHR10338">
    <property type="entry name" value="INTER-ALPHA-TRYPSIN INHIBITOR HEAVY CHAIN FAMILY MEMBER"/>
    <property type="match status" value="1"/>
</dbReference>
<feature type="compositionally biased region" description="Basic and acidic residues" evidence="1">
    <location>
        <begin position="109"/>
        <end position="124"/>
    </location>
</feature>
<dbReference type="InterPro" id="IPR050934">
    <property type="entry name" value="ITIH"/>
</dbReference>
<dbReference type="PROSITE" id="PS51468">
    <property type="entry name" value="VIT"/>
    <property type="match status" value="1"/>
</dbReference>
<dbReference type="PANTHER" id="PTHR10338:SF108">
    <property type="entry name" value="INTER-ALPHA-TRYPSIN INHIBITOR HEAVY CHAIN H4-LIKE PROTEIN"/>
    <property type="match status" value="1"/>
</dbReference>
<proteinExistence type="predicted"/>
<sequence length="295" mass="31664">MCQSSSVMMCAPSFPKSLSRRYASMPISPAGVGMTTSVSVSPGSPGLFGMPEASTGVTMFAPLVTSFGFGSSQQSSPGLFGMPEANTSVPMSVPDVTSFGFGSSQQNSGEKDKNADTNKGKDGSHLQVSGLHVATNIQCDHATVILKFVFNNQIGVANDTEFKIPLPSSAVLSYCLMEVDGIEYKGVLDKTEAAQEQFKSAKLENKTAFLMRLSSEQEKVQKTAPLLLSFDLDKKSLPGQVLKSIPDVLKERVSIKKMVDGLIKDSTKQLQALELSLKHNFLSQLTAFYAVKLKD</sequence>
<dbReference type="Pfam" id="PF08487">
    <property type="entry name" value="VIT"/>
    <property type="match status" value="1"/>
</dbReference>
<dbReference type="InterPro" id="IPR013694">
    <property type="entry name" value="VIT"/>
</dbReference>
<evidence type="ECO:0000256" key="1">
    <source>
        <dbReference type="SAM" id="MobiDB-lite"/>
    </source>
</evidence>
<dbReference type="EMBL" id="OE004795">
    <property type="protein sequence ID" value="CAD7461468.1"/>
    <property type="molecule type" value="Genomic_DNA"/>
</dbReference>
<gene>
    <name evidence="3" type="ORF">TTEB3V08_LOCUS9377</name>
</gene>
<organism evidence="3">
    <name type="scientific">Timema tahoe</name>
    <dbReference type="NCBI Taxonomy" id="61484"/>
    <lineage>
        <taxon>Eukaryota</taxon>
        <taxon>Metazoa</taxon>
        <taxon>Ecdysozoa</taxon>
        <taxon>Arthropoda</taxon>
        <taxon>Hexapoda</taxon>
        <taxon>Insecta</taxon>
        <taxon>Pterygota</taxon>
        <taxon>Neoptera</taxon>
        <taxon>Polyneoptera</taxon>
        <taxon>Phasmatodea</taxon>
        <taxon>Timematodea</taxon>
        <taxon>Timematoidea</taxon>
        <taxon>Timematidae</taxon>
        <taxon>Timema</taxon>
    </lineage>
</organism>
<feature type="domain" description="VIT" evidence="2">
    <location>
        <begin position="112"/>
        <end position="241"/>
    </location>
</feature>
<accession>A0A7R9INE4</accession>
<evidence type="ECO:0000259" key="2">
    <source>
        <dbReference type="PROSITE" id="PS51468"/>
    </source>
</evidence>
<protein>
    <recommendedName>
        <fullName evidence="2">VIT domain-containing protein</fullName>
    </recommendedName>
</protein>
<reference evidence="3" key="1">
    <citation type="submission" date="2020-11" db="EMBL/GenBank/DDBJ databases">
        <authorList>
            <person name="Tran Van P."/>
        </authorList>
    </citation>
    <scope>NUCLEOTIDE SEQUENCE</scope>
</reference>
<name>A0A7R9INE4_9NEOP</name>